<reference evidence="1" key="1">
    <citation type="submission" date="2022-07" db="EMBL/GenBank/DDBJ databases">
        <title>Genome Sequence of Xylaria arbuscula.</title>
        <authorList>
            <person name="Buettner E."/>
        </authorList>
    </citation>
    <scope>NUCLEOTIDE SEQUENCE</scope>
    <source>
        <strain evidence="1">VT107</strain>
    </source>
</reference>
<gene>
    <name evidence="1" type="ORF">NPX13_g3640</name>
</gene>
<proteinExistence type="predicted"/>
<protein>
    <submittedName>
        <fullName evidence="1">Uncharacterized protein</fullName>
    </submittedName>
</protein>
<evidence type="ECO:0000313" key="2">
    <source>
        <dbReference type="Proteomes" id="UP001148614"/>
    </source>
</evidence>
<dbReference type="Proteomes" id="UP001148614">
    <property type="component" value="Unassembled WGS sequence"/>
</dbReference>
<name>A0A9W8TPC7_9PEZI</name>
<organism evidence="1 2">
    <name type="scientific">Xylaria arbuscula</name>
    <dbReference type="NCBI Taxonomy" id="114810"/>
    <lineage>
        <taxon>Eukaryota</taxon>
        <taxon>Fungi</taxon>
        <taxon>Dikarya</taxon>
        <taxon>Ascomycota</taxon>
        <taxon>Pezizomycotina</taxon>
        <taxon>Sordariomycetes</taxon>
        <taxon>Xylariomycetidae</taxon>
        <taxon>Xylariales</taxon>
        <taxon>Xylariaceae</taxon>
        <taxon>Xylaria</taxon>
    </lineage>
</organism>
<sequence length="95" mass="10108">MGKRPAKLRVQKYSTPYGTPEIKQLGWDSGLLGACLGFDSRGAAGHADKVWAIPQGAGQYTKARLSGYVELSARPSVRANDAGRGDMIRKEGTTG</sequence>
<dbReference type="AlphaFoldDB" id="A0A9W8TPC7"/>
<evidence type="ECO:0000313" key="1">
    <source>
        <dbReference type="EMBL" id="KAJ3576621.1"/>
    </source>
</evidence>
<dbReference type="EMBL" id="JANPWZ010000466">
    <property type="protein sequence ID" value="KAJ3576621.1"/>
    <property type="molecule type" value="Genomic_DNA"/>
</dbReference>
<comment type="caution">
    <text evidence="1">The sequence shown here is derived from an EMBL/GenBank/DDBJ whole genome shotgun (WGS) entry which is preliminary data.</text>
</comment>
<accession>A0A9W8TPC7</accession>
<keyword evidence="2" id="KW-1185">Reference proteome</keyword>